<keyword evidence="2" id="KW-0472">Membrane</keyword>
<feature type="region of interest" description="Disordered" evidence="1">
    <location>
        <begin position="1"/>
        <end position="27"/>
    </location>
</feature>
<dbReference type="KEGG" id="erz:ER308_01260"/>
<keyword evidence="2" id="KW-1133">Transmembrane helix</keyword>
<keyword evidence="2" id="KW-0812">Transmembrane</keyword>
<keyword evidence="5" id="KW-1185">Reference proteome</keyword>
<evidence type="ECO:0000256" key="2">
    <source>
        <dbReference type="SAM" id="Phobius"/>
    </source>
</evidence>
<dbReference type="Pfam" id="PF09922">
    <property type="entry name" value="LiaF-like_C"/>
    <property type="match status" value="1"/>
</dbReference>
<feature type="transmembrane region" description="Helical" evidence="2">
    <location>
        <begin position="31"/>
        <end position="49"/>
    </location>
</feature>
<feature type="domain" description="Cell wall-active antibiotics response LiaF-like C-terminal" evidence="3">
    <location>
        <begin position="130"/>
        <end position="198"/>
    </location>
</feature>
<reference evidence="4 5" key="1">
    <citation type="submission" date="2019-01" db="EMBL/GenBank/DDBJ databases">
        <title>Egibacter rhizosphaerae EGI 80759T.</title>
        <authorList>
            <person name="Chen D.-D."/>
            <person name="Tian Y."/>
            <person name="Jiao J.-Y."/>
            <person name="Zhang X.-T."/>
            <person name="Zhang Y.-G."/>
            <person name="Zhang Y."/>
            <person name="Xiao M."/>
            <person name="Shu W.-S."/>
            <person name="Li W.-J."/>
        </authorList>
    </citation>
    <scope>NUCLEOTIDE SEQUENCE [LARGE SCALE GENOMIC DNA]</scope>
    <source>
        <strain evidence="4 5">EGI 80759</strain>
    </source>
</reference>
<dbReference type="RefSeq" id="WP_131153330.1">
    <property type="nucleotide sequence ID" value="NZ_CP036402.1"/>
</dbReference>
<accession>A0A411YAX6</accession>
<name>A0A411YAX6_9ACTN</name>
<dbReference type="EMBL" id="CP036402">
    <property type="protein sequence ID" value="QBI18332.1"/>
    <property type="molecule type" value="Genomic_DNA"/>
</dbReference>
<feature type="compositionally biased region" description="Pro residues" evidence="1">
    <location>
        <begin position="1"/>
        <end position="26"/>
    </location>
</feature>
<gene>
    <name evidence="4" type="ORF">ER308_01260</name>
</gene>
<dbReference type="Proteomes" id="UP000291469">
    <property type="component" value="Chromosome"/>
</dbReference>
<organism evidence="4 5">
    <name type="scientific">Egibacter rhizosphaerae</name>
    <dbReference type="NCBI Taxonomy" id="1670831"/>
    <lineage>
        <taxon>Bacteria</taxon>
        <taxon>Bacillati</taxon>
        <taxon>Actinomycetota</taxon>
        <taxon>Nitriliruptoria</taxon>
        <taxon>Egibacterales</taxon>
        <taxon>Egibacteraceae</taxon>
        <taxon>Egibacter</taxon>
    </lineage>
</organism>
<proteinExistence type="predicted"/>
<dbReference type="OrthoDB" id="7359894at2"/>
<evidence type="ECO:0000259" key="3">
    <source>
        <dbReference type="Pfam" id="PF09922"/>
    </source>
</evidence>
<evidence type="ECO:0000313" key="5">
    <source>
        <dbReference type="Proteomes" id="UP000291469"/>
    </source>
</evidence>
<evidence type="ECO:0000313" key="4">
    <source>
        <dbReference type="EMBL" id="QBI18332.1"/>
    </source>
</evidence>
<feature type="transmembrane region" description="Helical" evidence="2">
    <location>
        <begin position="85"/>
        <end position="103"/>
    </location>
</feature>
<evidence type="ECO:0000256" key="1">
    <source>
        <dbReference type="SAM" id="MobiDB-lite"/>
    </source>
</evidence>
<feature type="transmembrane region" description="Helical" evidence="2">
    <location>
        <begin position="61"/>
        <end position="78"/>
    </location>
</feature>
<dbReference type="AlphaFoldDB" id="A0A411YAX6"/>
<sequence>MNAPAAPSPPHEAPDPPAPRGSPAPEPGGRIEALVAGILLIGLGVGWLLDRLEVLTLPWPLAGALALVVVGFGIMATARRGGSGTLTAAGVVLSVVLLFGVAGEAPIPGALGEQTHRPTAVAELASPYELGIGSLTLDLRDLDLDGAEAHVEASVGVGELEILVPEDVEVEGSASVGIGEAALLGERGGGLGVNRDIVVSGVDGRLVLDVSVGVGRIDADR</sequence>
<dbReference type="InterPro" id="IPR024425">
    <property type="entry name" value="LiaF-like_C"/>
</dbReference>
<protein>
    <recommendedName>
        <fullName evidence="3">Cell wall-active antibiotics response LiaF-like C-terminal domain-containing protein</fullName>
    </recommendedName>
</protein>